<evidence type="ECO:0000256" key="1">
    <source>
        <dbReference type="SAM" id="Phobius"/>
    </source>
</evidence>
<keyword evidence="1" id="KW-0812">Transmembrane</keyword>
<keyword evidence="3" id="KW-1185">Reference proteome</keyword>
<feature type="transmembrane region" description="Helical" evidence="1">
    <location>
        <begin position="7"/>
        <end position="32"/>
    </location>
</feature>
<protein>
    <submittedName>
        <fullName evidence="2">Uncharacterized protein</fullName>
    </submittedName>
</protein>
<gene>
    <name evidence="2" type="ORF">EV678_1778</name>
</gene>
<organism evidence="2 3">
    <name type="scientific">Azospira oryzae</name>
    <dbReference type="NCBI Taxonomy" id="146939"/>
    <lineage>
        <taxon>Bacteria</taxon>
        <taxon>Pseudomonadati</taxon>
        <taxon>Pseudomonadota</taxon>
        <taxon>Betaproteobacteria</taxon>
        <taxon>Rhodocyclales</taxon>
        <taxon>Rhodocyclaceae</taxon>
        <taxon>Azospira</taxon>
    </lineage>
</organism>
<sequence length="82" mass="8853">MSLLLRFVGLAIGGFLLVGGLASLVLGVLALGEHPQKGFQVTIFSLVITGIGLWVFWEILGRKWLARRRGEVEPHVAPGAMD</sequence>
<dbReference type="EMBL" id="SHKM01000001">
    <property type="protein sequence ID" value="RZT90953.1"/>
    <property type="molecule type" value="Genomic_DNA"/>
</dbReference>
<dbReference type="Proteomes" id="UP000292136">
    <property type="component" value="Unassembled WGS sequence"/>
</dbReference>
<reference evidence="2 3" key="1">
    <citation type="submission" date="2019-02" db="EMBL/GenBank/DDBJ databases">
        <title>Genomic Encyclopedia of Type Strains, Phase IV (KMG-IV): sequencing the most valuable type-strain genomes for metagenomic binning, comparative biology and taxonomic classification.</title>
        <authorList>
            <person name="Goeker M."/>
        </authorList>
    </citation>
    <scope>NUCLEOTIDE SEQUENCE [LARGE SCALE GENOMIC DNA]</scope>
    <source>
        <strain evidence="2 3">DSM 21223</strain>
    </source>
</reference>
<name>A0ABY0IUY7_9RHOO</name>
<keyword evidence="1" id="KW-1133">Transmembrane helix</keyword>
<evidence type="ECO:0000313" key="3">
    <source>
        <dbReference type="Proteomes" id="UP000292136"/>
    </source>
</evidence>
<dbReference type="RefSeq" id="WP_014235424.1">
    <property type="nucleotide sequence ID" value="NZ_SHKM01000001.1"/>
</dbReference>
<proteinExistence type="predicted"/>
<accession>A0ABY0IUY7</accession>
<comment type="caution">
    <text evidence="2">The sequence shown here is derived from an EMBL/GenBank/DDBJ whole genome shotgun (WGS) entry which is preliminary data.</text>
</comment>
<keyword evidence="1" id="KW-0472">Membrane</keyword>
<feature type="transmembrane region" description="Helical" evidence="1">
    <location>
        <begin position="38"/>
        <end position="60"/>
    </location>
</feature>
<evidence type="ECO:0000313" key="2">
    <source>
        <dbReference type="EMBL" id="RZT90953.1"/>
    </source>
</evidence>